<feature type="compositionally biased region" description="Low complexity" evidence="1">
    <location>
        <begin position="452"/>
        <end position="480"/>
    </location>
</feature>
<feature type="compositionally biased region" description="Polar residues" evidence="1">
    <location>
        <begin position="378"/>
        <end position="394"/>
    </location>
</feature>
<proteinExistence type="predicted"/>
<feature type="compositionally biased region" description="Low complexity" evidence="1">
    <location>
        <begin position="844"/>
        <end position="858"/>
    </location>
</feature>
<dbReference type="EMBL" id="KN824277">
    <property type="protein sequence ID" value="KIM34344.1"/>
    <property type="molecule type" value="Genomic_DNA"/>
</dbReference>
<name>A0A0C3BQH3_SERVB</name>
<feature type="compositionally biased region" description="Low complexity" evidence="1">
    <location>
        <begin position="205"/>
        <end position="232"/>
    </location>
</feature>
<feature type="compositionally biased region" description="Polar residues" evidence="1">
    <location>
        <begin position="700"/>
        <end position="716"/>
    </location>
</feature>
<feature type="compositionally biased region" description="Low complexity" evidence="1">
    <location>
        <begin position="557"/>
        <end position="566"/>
    </location>
</feature>
<feature type="compositionally biased region" description="Acidic residues" evidence="1">
    <location>
        <begin position="185"/>
        <end position="200"/>
    </location>
</feature>
<feature type="region of interest" description="Disordered" evidence="1">
    <location>
        <begin position="748"/>
        <end position="768"/>
    </location>
</feature>
<dbReference type="AlphaFoldDB" id="A0A0C3BQH3"/>
<feature type="compositionally biased region" description="Basic and acidic residues" evidence="1">
    <location>
        <begin position="531"/>
        <end position="551"/>
    </location>
</feature>
<reference evidence="3" key="2">
    <citation type="submission" date="2015-01" db="EMBL/GenBank/DDBJ databases">
        <title>Evolutionary Origins and Diversification of the Mycorrhizal Mutualists.</title>
        <authorList>
            <consortium name="DOE Joint Genome Institute"/>
            <consortium name="Mycorrhizal Genomics Consortium"/>
            <person name="Kohler A."/>
            <person name="Kuo A."/>
            <person name="Nagy L.G."/>
            <person name="Floudas D."/>
            <person name="Copeland A."/>
            <person name="Barry K.W."/>
            <person name="Cichocki N."/>
            <person name="Veneault-Fourrey C."/>
            <person name="LaButti K."/>
            <person name="Lindquist E.A."/>
            <person name="Lipzen A."/>
            <person name="Lundell T."/>
            <person name="Morin E."/>
            <person name="Murat C."/>
            <person name="Riley R."/>
            <person name="Ohm R."/>
            <person name="Sun H."/>
            <person name="Tunlid A."/>
            <person name="Henrissat B."/>
            <person name="Grigoriev I.V."/>
            <person name="Hibbett D.S."/>
            <person name="Martin F."/>
        </authorList>
    </citation>
    <scope>NUCLEOTIDE SEQUENCE [LARGE SCALE GENOMIC DNA]</scope>
    <source>
        <strain evidence="3">MAFF 305830</strain>
    </source>
</reference>
<dbReference type="Proteomes" id="UP000054097">
    <property type="component" value="Unassembled WGS sequence"/>
</dbReference>
<evidence type="ECO:0000313" key="3">
    <source>
        <dbReference type="Proteomes" id="UP000054097"/>
    </source>
</evidence>
<feature type="region of interest" description="Disordered" evidence="1">
    <location>
        <begin position="121"/>
        <end position="154"/>
    </location>
</feature>
<dbReference type="HOGENOM" id="CLU_278247_0_0_1"/>
<dbReference type="STRING" id="933852.A0A0C3BQH3"/>
<feature type="compositionally biased region" description="Low complexity" evidence="1">
    <location>
        <begin position="138"/>
        <end position="151"/>
    </location>
</feature>
<feature type="compositionally biased region" description="Polar residues" evidence="1">
    <location>
        <begin position="661"/>
        <end position="693"/>
    </location>
</feature>
<evidence type="ECO:0000256" key="1">
    <source>
        <dbReference type="SAM" id="MobiDB-lite"/>
    </source>
</evidence>
<dbReference type="OrthoDB" id="3246749at2759"/>
<accession>A0A0C3BQH3</accession>
<feature type="compositionally biased region" description="Low complexity" evidence="1">
    <location>
        <begin position="868"/>
        <end position="894"/>
    </location>
</feature>
<organism evidence="2 3">
    <name type="scientific">Serendipita vermifera MAFF 305830</name>
    <dbReference type="NCBI Taxonomy" id="933852"/>
    <lineage>
        <taxon>Eukaryota</taxon>
        <taxon>Fungi</taxon>
        <taxon>Dikarya</taxon>
        <taxon>Basidiomycota</taxon>
        <taxon>Agaricomycotina</taxon>
        <taxon>Agaricomycetes</taxon>
        <taxon>Sebacinales</taxon>
        <taxon>Serendipitaceae</taxon>
        <taxon>Serendipita</taxon>
    </lineage>
</organism>
<feature type="region of interest" description="Disordered" evidence="1">
    <location>
        <begin position="325"/>
        <end position="716"/>
    </location>
</feature>
<feature type="region of interest" description="Disordered" evidence="1">
    <location>
        <begin position="815"/>
        <end position="921"/>
    </location>
</feature>
<feature type="compositionally biased region" description="Low complexity" evidence="1">
    <location>
        <begin position="815"/>
        <end position="828"/>
    </location>
</feature>
<reference evidence="2 3" key="1">
    <citation type="submission" date="2014-04" db="EMBL/GenBank/DDBJ databases">
        <authorList>
            <consortium name="DOE Joint Genome Institute"/>
            <person name="Kuo A."/>
            <person name="Zuccaro A."/>
            <person name="Kohler A."/>
            <person name="Nagy L.G."/>
            <person name="Floudas D."/>
            <person name="Copeland A."/>
            <person name="Barry K.W."/>
            <person name="Cichocki N."/>
            <person name="Veneault-Fourrey C."/>
            <person name="LaButti K."/>
            <person name="Lindquist E.A."/>
            <person name="Lipzen A."/>
            <person name="Lundell T."/>
            <person name="Morin E."/>
            <person name="Murat C."/>
            <person name="Sun H."/>
            <person name="Tunlid A."/>
            <person name="Henrissat B."/>
            <person name="Grigoriev I.V."/>
            <person name="Hibbett D.S."/>
            <person name="Martin F."/>
            <person name="Nordberg H.P."/>
            <person name="Cantor M.N."/>
            <person name="Hua S.X."/>
        </authorList>
    </citation>
    <scope>NUCLEOTIDE SEQUENCE [LARGE SCALE GENOMIC DNA]</scope>
    <source>
        <strain evidence="2 3">MAFF 305830</strain>
    </source>
</reference>
<feature type="compositionally biased region" description="Polar residues" evidence="1">
    <location>
        <begin position="895"/>
        <end position="914"/>
    </location>
</feature>
<sequence length="972" mass="102122">MTVQAKPILKRRSITDILAMAHVPPRNPPSLSSPIYESVSAELEAKQENEEDVVMEAESSLPPAAGVLLQASSRPPLWHTKSDSIIVRQGMRASLSTSPASIHGLTPPRDGAALDLAKSVSLSPPEYGRPRKGHRSDSSSSYQVSDDSNASRVKPKRHISFNSFVEQRIVVDPVMVRLSTVSSSDSDDEDDDEDDDDEDTILQMRSSSGSSIASGRRGSSSSTTSLSETPTTARITSQMTMITAPIAPTFLKEPDHLPAPSPAVVFVAPQGVDEEALKYEMHIASKPHFTVQADRKRAGSTEWSPHDGSDWFEQGEMADYFANVPLASPSEPDREPIYTDEDEDAITVRRRKGGIRSPRISDSQEPGSPTAPLKSAFSRKSQLANTSSPPTVSHQEIARSMARYGTTIREPQATDKAIKPKPMGVPRRSGSSSDLVQPSSRWSGGGGGLVGSGPRSSHLSSSMSSMRSGSGTALSSGATRTRPRGASFEGVDMSGHTSALSGRSDSGSSDRDRGDRGGGRKQTAALFSPPRESDLAETRGRSQRIGDDERPRRGRSLLRTGSSSTISERERSSTTGSSSPMGSLSPRSNSSVGIVGGYIASGRSAIIVPPAGSVRSGSGLRFEAGSWSNEEDRGVDGGDLAQIGSSTTTRGRPPPSATGLVRTSSSSDIPAQNNSQSNRPSGIRRTNSSTSIATKPLMLQRTSSSSNVTVTARQSPQLVTSPVNTVPTLVLQPSSRRTSFSEHIGGDFTAPEDSMASNPVSPASHSLESTGSFWHANELERQDSPATPLSPNNSPAVDDHHELLLAKSSIKPRASGLSLASNGSNSSSATVIPTPAVNVKRRSAQLSSASSSLSSNASTPPSHRRSGSKSSLSTAAPPTPPSAILSSSSSSISTRLVTQTVATRSEIGSPSEASAKQLRRLSGGISSPVVDERTNSPHHTPSPVSPGFVLSNVVGSAKGLFDALWGGGEHSA</sequence>
<feature type="compositionally biased region" description="Polar residues" evidence="1">
    <location>
        <begin position="755"/>
        <end position="768"/>
    </location>
</feature>
<feature type="compositionally biased region" description="Basic and acidic residues" evidence="1">
    <location>
        <begin position="508"/>
        <end position="518"/>
    </location>
</feature>
<evidence type="ECO:0000313" key="2">
    <source>
        <dbReference type="EMBL" id="KIM34344.1"/>
    </source>
</evidence>
<feature type="compositionally biased region" description="Low complexity" evidence="1">
    <location>
        <begin position="573"/>
        <end position="591"/>
    </location>
</feature>
<keyword evidence="3" id="KW-1185">Reference proteome</keyword>
<gene>
    <name evidence="2" type="ORF">M408DRAFT_94288</name>
</gene>
<feature type="region of interest" description="Disordered" evidence="1">
    <location>
        <begin position="180"/>
        <end position="239"/>
    </location>
</feature>
<feature type="region of interest" description="Disordered" evidence="1">
    <location>
        <begin position="926"/>
        <end position="945"/>
    </location>
</feature>
<protein>
    <submittedName>
        <fullName evidence="2">Uncharacterized protein</fullName>
    </submittedName>
</protein>
<feature type="compositionally biased region" description="Polar residues" evidence="1">
    <location>
        <begin position="429"/>
        <end position="438"/>
    </location>
</feature>